<dbReference type="EC" id="5.3.1.-" evidence="2"/>
<dbReference type="EMBL" id="CM001436">
    <property type="protein sequence ID" value="EHQ36855.1"/>
    <property type="molecule type" value="Genomic_DNA"/>
</dbReference>
<dbReference type="RefSeq" id="WP_004079546.1">
    <property type="nucleotide sequence ID" value="NZ_CM001436.1"/>
</dbReference>
<dbReference type="AlphaFoldDB" id="H1YXB8"/>
<dbReference type="PANTHER" id="PTHR30390:SF6">
    <property type="entry name" value="DNAA INITIATOR-ASSOCIATING PROTEIN DIAA"/>
    <property type="match status" value="1"/>
</dbReference>
<dbReference type="FunCoup" id="H1YXB8">
    <property type="interactions" value="8"/>
</dbReference>
<organism evidence="2 3">
    <name type="scientific">Methanoplanus limicola DSM 2279</name>
    <dbReference type="NCBI Taxonomy" id="937775"/>
    <lineage>
        <taxon>Archaea</taxon>
        <taxon>Methanobacteriati</taxon>
        <taxon>Methanobacteriota</taxon>
        <taxon>Stenosarchaea group</taxon>
        <taxon>Methanomicrobia</taxon>
        <taxon>Methanomicrobiales</taxon>
        <taxon>Methanomicrobiaceae</taxon>
        <taxon>Methanoplanus</taxon>
    </lineage>
</organism>
<keyword evidence="2" id="KW-0413">Isomerase</keyword>
<evidence type="ECO:0000259" key="1">
    <source>
        <dbReference type="PROSITE" id="PS51464"/>
    </source>
</evidence>
<proteinExistence type="predicted"/>
<name>H1YXB8_9EURY</name>
<dbReference type="InterPro" id="IPR050099">
    <property type="entry name" value="SIS_GmhA/DiaA_subfam"/>
</dbReference>
<protein>
    <submittedName>
        <fullName evidence="2">Phosphoheptose isomerase</fullName>
        <ecNumber evidence="2">5.3.1.-</ecNumber>
    </submittedName>
</protein>
<sequence>MDKRIINHILEHKKVIDSIISDNVLLENIKQSSAHIKNCYTGNGCVYLFGCGGSAADSQHIAAEFINKLNFWRRSLPAQALTTDTSILTAIGNDSSFDEIFSRQVEAYVNKNDVVIGISTSGRSKSVIIGLEKAKDQGAVTILFTGSNTDYTSDLADIVLNIPSNVTPMIQEAHIMVAHIICEIVEDDLFER</sequence>
<dbReference type="GO" id="GO:0016853">
    <property type="term" value="F:isomerase activity"/>
    <property type="evidence" value="ECO:0007669"/>
    <property type="project" value="UniProtKB-KW"/>
</dbReference>
<keyword evidence="3" id="KW-1185">Reference proteome</keyword>
<dbReference type="InParanoid" id="H1YXB8"/>
<accession>H1YXB8</accession>
<gene>
    <name evidence="2" type="ORF">Metlim_2821</name>
</gene>
<dbReference type="InterPro" id="IPR001347">
    <property type="entry name" value="SIS_dom"/>
</dbReference>
<dbReference type="GO" id="GO:0097367">
    <property type="term" value="F:carbohydrate derivative binding"/>
    <property type="evidence" value="ECO:0007669"/>
    <property type="project" value="InterPro"/>
</dbReference>
<dbReference type="Proteomes" id="UP000005741">
    <property type="component" value="Chromosome"/>
</dbReference>
<dbReference type="HOGENOM" id="CLU_080999_4_0_2"/>
<feature type="domain" description="SIS" evidence="1">
    <location>
        <begin position="32"/>
        <end position="192"/>
    </location>
</feature>
<reference evidence="2 3" key="1">
    <citation type="submission" date="2011-10" db="EMBL/GenBank/DDBJ databases">
        <title>The Improved High-Quality Draft genome of Methanoplanus limicola DSM 2279.</title>
        <authorList>
            <consortium name="US DOE Joint Genome Institute (JGI-PGF)"/>
            <person name="Lucas S."/>
            <person name="Copeland A."/>
            <person name="Lapidus A."/>
            <person name="Glavina del Rio T."/>
            <person name="Dalin E."/>
            <person name="Tice H."/>
            <person name="Bruce D."/>
            <person name="Goodwin L."/>
            <person name="Pitluck S."/>
            <person name="Peters L."/>
            <person name="Mikhailova N."/>
            <person name="Lu M."/>
            <person name="Kyrpides N."/>
            <person name="Mavromatis K."/>
            <person name="Ivanova N."/>
            <person name="Markowitz V."/>
            <person name="Cheng J.-F."/>
            <person name="Hugenholtz P."/>
            <person name="Woyke T."/>
            <person name="Wu D."/>
            <person name="Wirth R."/>
            <person name="Brambilla E.-M."/>
            <person name="Klenk H.-P."/>
            <person name="Eisen J.A."/>
        </authorList>
    </citation>
    <scope>NUCLEOTIDE SEQUENCE [LARGE SCALE GENOMIC DNA]</scope>
    <source>
        <strain evidence="2 3">DSM 2279</strain>
    </source>
</reference>
<dbReference type="STRING" id="937775.Metlim_2821"/>
<dbReference type="Pfam" id="PF13580">
    <property type="entry name" value="SIS_2"/>
    <property type="match status" value="1"/>
</dbReference>
<dbReference type="OrthoDB" id="64625at2157"/>
<dbReference type="GO" id="GO:1901135">
    <property type="term" value="P:carbohydrate derivative metabolic process"/>
    <property type="evidence" value="ECO:0007669"/>
    <property type="project" value="InterPro"/>
</dbReference>
<dbReference type="PANTHER" id="PTHR30390">
    <property type="entry name" value="SEDOHEPTULOSE 7-PHOSPHATE ISOMERASE / DNAA INITIATOR-ASSOCIATING FACTOR FOR REPLICATION INITIATION"/>
    <property type="match status" value="1"/>
</dbReference>
<dbReference type="PROSITE" id="PS51464">
    <property type="entry name" value="SIS"/>
    <property type="match status" value="1"/>
</dbReference>
<evidence type="ECO:0000313" key="3">
    <source>
        <dbReference type="Proteomes" id="UP000005741"/>
    </source>
</evidence>
<dbReference type="SUPFAM" id="SSF53697">
    <property type="entry name" value="SIS domain"/>
    <property type="match status" value="1"/>
</dbReference>
<dbReference type="InterPro" id="IPR046348">
    <property type="entry name" value="SIS_dom_sf"/>
</dbReference>
<dbReference type="CDD" id="cd05006">
    <property type="entry name" value="SIS_GmhA"/>
    <property type="match status" value="1"/>
</dbReference>
<dbReference type="InterPro" id="IPR035461">
    <property type="entry name" value="GmhA/DiaA"/>
</dbReference>
<dbReference type="Gene3D" id="3.40.50.10490">
    <property type="entry name" value="Glucose-6-phosphate isomerase like protein, domain 1"/>
    <property type="match status" value="1"/>
</dbReference>
<evidence type="ECO:0000313" key="2">
    <source>
        <dbReference type="EMBL" id="EHQ36855.1"/>
    </source>
</evidence>